<evidence type="ECO:0000259" key="10">
    <source>
        <dbReference type="PROSITE" id="PS50893"/>
    </source>
</evidence>
<evidence type="ECO:0000313" key="12">
    <source>
        <dbReference type="Proteomes" id="UP000615326"/>
    </source>
</evidence>
<evidence type="ECO:0000256" key="4">
    <source>
        <dbReference type="ARBA" id="ARBA00022475"/>
    </source>
</evidence>
<dbReference type="GO" id="GO:0005524">
    <property type="term" value="F:ATP binding"/>
    <property type="evidence" value="ECO:0007669"/>
    <property type="project" value="UniProtKB-KW"/>
</dbReference>
<dbReference type="PROSITE" id="PS50893">
    <property type="entry name" value="ABC_TRANSPORTER_2"/>
    <property type="match status" value="2"/>
</dbReference>
<dbReference type="Pfam" id="PF08352">
    <property type="entry name" value="oligo_HPY"/>
    <property type="match status" value="2"/>
</dbReference>
<proteinExistence type="inferred from homology"/>
<keyword evidence="5" id="KW-0997">Cell inner membrane</keyword>
<sequence length="608" mass="65270">MTAQSGIIQPPPLISVRNLRLTGRRGRGPETPIVDDVSFDVAEKEMLALIGESGSGKTSIALALTGYARRGCRIAGGNIRVAGYDVTNMSPAELRAFRGKTIAYIAQNAGAAFNPALPLMDQVIEPALLHHIMPRRVAIERAIFLFELMALPSPGTIGTRYPHELSGGQLQRLMAATALITGPEMVIFDEPTTALDVTTQIEVLEAFRTVRREEGFTGVYVTHDLAVVAQMADRAVVLKNGVVQEEGTTEQILSAPRHAYTQALLAANTPQIRNDTAQVTDSGKAVPVLDVRDLVVGYGGAGPDGRPRHTILSNVSLPVLPGETMGIIGESGCGKSTLIRAIAGIQPWTSGGITFEGEALAPRIEARSASQRRHIQLVAQNADLVLNPAMSVGDTLRRVLTFNGDAATEAEIGRLLDMVRLPSVLADRFPPELSGGQKQRVNLARALAARPRLVLCDEITAALDTVVAAAILDLMMELKRELGIAWLFVTHDLHALRSVCDRVAVLYAGHRVEFTPVSALEAPPHHPYTRRLENSVPEMRADWLSEVIDRRGQTSDTVSALSSSPGKGCCYAARCPVRIAVCEVSVPPVWRSPAGALISCHLATQDLS</sequence>
<dbReference type="InterPro" id="IPR003439">
    <property type="entry name" value="ABC_transporter-like_ATP-bd"/>
</dbReference>
<evidence type="ECO:0000256" key="7">
    <source>
        <dbReference type="ARBA" id="ARBA00022840"/>
    </source>
</evidence>
<keyword evidence="9" id="KW-0472">Membrane</keyword>
<accession>A0ABX0K896</accession>
<keyword evidence="8" id="KW-1278">Translocase</keyword>
<keyword evidence="7 11" id="KW-0067">ATP-binding</keyword>
<name>A0ABX0K896_9PROT</name>
<comment type="caution">
    <text evidence="11">The sequence shown here is derived from an EMBL/GenBank/DDBJ whole genome shotgun (WGS) entry which is preliminary data.</text>
</comment>
<evidence type="ECO:0000313" key="11">
    <source>
        <dbReference type="EMBL" id="NHO32634.1"/>
    </source>
</evidence>
<keyword evidence="3" id="KW-0813">Transport</keyword>
<dbReference type="CDD" id="cd03257">
    <property type="entry name" value="ABC_NikE_OppD_transporters"/>
    <property type="match status" value="2"/>
</dbReference>
<organism evidence="11 12">
    <name type="scientific">Acetobacter fallax</name>
    <dbReference type="NCBI Taxonomy" id="1737473"/>
    <lineage>
        <taxon>Bacteria</taxon>
        <taxon>Pseudomonadati</taxon>
        <taxon>Pseudomonadota</taxon>
        <taxon>Alphaproteobacteria</taxon>
        <taxon>Acetobacterales</taxon>
        <taxon>Acetobacteraceae</taxon>
        <taxon>Acetobacter</taxon>
    </lineage>
</organism>
<keyword evidence="12" id="KW-1185">Reference proteome</keyword>
<evidence type="ECO:0000256" key="2">
    <source>
        <dbReference type="ARBA" id="ARBA00005417"/>
    </source>
</evidence>
<comment type="subcellular location">
    <subcellularLocation>
        <location evidence="1">Cell inner membrane</location>
        <topology evidence="1">Peripheral membrane protein</topology>
    </subcellularLocation>
</comment>
<dbReference type="InterPro" id="IPR050388">
    <property type="entry name" value="ABC_Ni/Peptide_Import"/>
</dbReference>
<evidence type="ECO:0000256" key="9">
    <source>
        <dbReference type="ARBA" id="ARBA00023136"/>
    </source>
</evidence>
<evidence type="ECO:0000256" key="6">
    <source>
        <dbReference type="ARBA" id="ARBA00022741"/>
    </source>
</evidence>
<keyword evidence="6" id="KW-0547">Nucleotide-binding</keyword>
<evidence type="ECO:0000256" key="1">
    <source>
        <dbReference type="ARBA" id="ARBA00004417"/>
    </source>
</evidence>
<reference evidence="11 12" key="1">
    <citation type="journal article" date="2020" name="Int. J. Syst. Evol. Microbiol.">
        <title>Novel acetic acid bacteria from cider fermentations: Acetobacter conturbans sp. nov. and Acetobacter fallax sp. nov.</title>
        <authorList>
            <person name="Sombolestani A.S."/>
            <person name="Cleenwerck I."/>
            <person name="Cnockaert M."/>
            <person name="Borremans W."/>
            <person name="Wieme A.D."/>
            <person name="De Vuyst L."/>
            <person name="Vandamme P."/>
        </authorList>
    </citation>
    <scope>NUCLEOTIDE SEQUENCE [LARGE SCALE GENOMIC DNA]</scope>
    <source>
        <strain evidence="11 12">LMG 1637</strain>
    </source>
</reference>
<dbReference type="EMBL" id="WOSW01000013">
    <property type="protein sequence ID" value="NHO32634.1"/>
    <property type="molecule type" value="Genomic_DNA"/>
</dbReference>
<dbReference type="InterPro" id="IPR003593">
    <property type="entry name" value="AAA+_ATPase"/>
</dbReference>
<evidence type="ECO:0000256" key="5">
    <source>
        <dbReference type="ARBA" id="ARBA00022519"/>
    </source>
</evidence>
<dbReference type="SMART" id="SM00382">
    <property type="entry name" value="AAA"/>
    <property type="match status" value="2"/>
</dbReference>
<gene>
    <name evidence="11" type="ORF">GOB84_08680</name>
</gene>
<comment type="similarity">
    <text evidence="2">Belongs to the ABC transporter superfamily.</text>
</comment>
<dbReference type="PROSITE" id="PS00211">
    <property type="entry name" value="ABC_TRANSPORTER_1"/>
    <property type="match status" value="1"/>
</dbReference>
<dbReference type="Gene3D" id="3.40.50.300">
    <property type="entry name" value="P-loop containing nucleotide triphosphate hydrolases"/>
    <property type="match status" value="2"/>
</dbReference>
<dbReference type="InterPro" id="IPR027417">
    <property type="entry name" value="P-loop_NTPase"/>
</dbReference>
<dbReference type="InterPro" id="IPR013563">
    <property type="entry name" value="Oligopep_ABC_C"/>
</dbReference>
<protein>
    <submittedName>
        <fullName evidence="11">ATP-binding cassette domain-containing protein</fullName>
    </submittedName>
</protein>
<dbReference type="SUPFAM" id="SSF52540">
    <property type="entry name" value="P-loop containing nucleoside triphosphate hydrolases"/>
    <property type="match status" value="2"/>
</dbReference>
<feature type="domain" description="ABC transporter" evidence="10">
    <location>
        <begin position="289"/>
        <end position="533"/>
    </location>
</feature>
<feature type="domain" description="ABC transporter" evidence="10">
    <location>
        <begin position="14"/>
        <end position="265"/>
    </location>
</feature>
<keyword evidence="4" id="KW-1003">Cell membrane</keyword>
<dbReference type="PANTHER" id="PTHR43297:SF14">
    <property type="entry name" value="ATPASE AAA-TYPE CORE DOMAIN-CONTAINING PROTEIN"/>
    <property type="match status" value="1"/>
</dbReference>
<dbReference type="Proteomes" id="UP000615326">
    <property type="component" value="Unassembled WGS sequence"/>
</dbReference>
<evidence type="ECO:0000256" key="3">
    <source>
        <dbReference type="ARBA" id="ARBA00022448"/>
    </source>
</evidence>
<dbReference type="Pfam" id="PF00005">
    <property type="entry name" value="ABC_tran"/>
    <property type="match status" value="2"/>
</dbReference>
<dbReference type="NCBIfam" id="TIGR01727">
    <property type="entry name" value="oligo_HPY"/>
    <property type="match status" value="1"/>
</dbReference>
<dbReference type="InterPro" id="IPR017871">
    <property type="entry name" value="ABC_transporter-like_CS"/>
</dbReference>
<evidence type="ECO:0000256" key="8">
    <source>
        <dbReference type="ARBA" id="ARBA00022967"/>
    </source>
</evidence>
<dbReference type="RefSeq" id="WP_173577161.1">
    <property type="nucleotide sequence ID" value="NZ_WOSW01000013.1"/>
</dbReference>
<dbReference type="PANTHER" id="PTHR43297">
    <property type="entry name" value="OLIGOPEPTIDE TRANSPORT ATP-BINDING PROTEIN APPD"/>
    <property type="match status" value="1"/>
</dbReference>